<organism evidence="1 2">
    <name type="scientific">Bacillus cytotoxicus</name>
    <dbReference type="NCBI Taxonomy" id="580165"/>
    <lineage>
        <taxon>Bacteria</taxon>
        <taxon>Bacillati</taxon>
        <taxon>Bacillota</taxon>
        <taxon>Bacilli</taxon>
        <taxon>Bacillales</taxon>
        <taxon>Bacillaceae</taxon>
        <taxon>Bacillus</taxon>
        <taxon>Bacillus cereus group</taxon>
    </lineage>
</organism>
<dbReference type="AlphaFoldDB" id="A0AAX2CLV5"/>
<protein>
    <recommendedName>
        <fullName evidence="3">Transposase</fullName>
    </recommendedName>
</protein>
<gene>
    <name evidence="1" type="ORF">BCB44BAC_03571</name>
</gene>
<proteinExistence type="predicted"/>
<dbReference type="EMBL" id="FMIK01000048">
    <property type="protein sequence ID" value="SCM01880.1"/>
    <property type="molecule type" value="Genomic_DNA"/>
</dbReference>
<comment type="caution">
    <text evidence="1">The sequence shown here is derived from an EMBL/GenBank/DDBJ whole genome shotgun (WGS) entry which is preliminary data.</text>
</comment>
<accession>A0AAX2CLV5</accession>
<name>A0AAX2CLV5_9BACI</name>
<dbReference type="Proteomes" id="UP000242164">
    <property type="component" value="Unassembled WGS sequence"/>
</dbReference>
<evidence type="ECO:0000313" key="2">
    <source>
        <dbReference type="Proteomes" id="UP000242164"/>
    </source>
</evidence>
<evidence type="ECO:0000313" key="1">
    <source>
        <dbReference type="EMBL" id="SCM01880.1"/>
    </source>
</evidence>
<sequence length="32" mass="3865">MGERILKSVCWQIDVKRAVQQKVRWKFTTLES</sequence>
<reference evidence="1 2" key="1">
    <citation type="submission" date="2016-08" db="EMBL/GenBank/DDBJ databases">
        <authorList>
            <person name="Loux V."/>
            <person name="Rue O."/>
        </authorList>
    </citation>
    <scope>NUCLEOTIDE SEQUENCE [LARGE SCALE GENOMIC DNA]</scope>
    <source>
        <strain evidence="1 2">AFSSA_08CEB44bac</strain>
    </source>
</reference>
<evidence type="ECO:0008006" key="3">
    <source>
        <dbReference type="Google" id="ProtNLM"/>
    </source>
</evidence>